<comment type="caution">
    <text evidence="4">The sequence shown here is derived from an EMBL/GenBank/DDBJ whole genome shotgun (WGS) entry which is preliminary data.</text>
</comment>
<feature type="compositionally biased region" description="Basic and acidic residues" evidence="2">
    <location>
        <begin position="2826"/>
        <end position="2835"/>
    </location>
</feature>
<dbReference type="SUPFAM" id="SSF52540">
    <property type="entry name" value="P-loop containing nucleoside triphosphate hydrolases"/>
    <property type="match status" value="2"/>
</dbReference>
<feature type="compositionally biased region" description="Low complexity" evidence="2">
    <location>
        <begin position="4036"/>
        <end position="4045"/>
    </location>
</feature>
<feature type="region of interest" description="Disordered" evidence="2">
    <location>
        <begin position="3819"/>
        <end position="3839"/>
    </location>
</feature>
<feature type="region of interest" description="Disordered" evidence="2">
    <location>
        <begin position="2991"/>
        <end position="3018"/>
    </location>
</feature>
<protein>
    <recommendedName>
        <fullName evidence="3">Helicase ATP-binding domain-containing protein</fullName>
    </recommendedName>
</protein>
<dbReference type="CDD" id="cd02440">
    <property type="entry name" value="AdoMet_MTases"/>
    <property type="match status" value="1"/>
</dbReference>
<feature type="compositionally biased region" description="Acidic residues" evidence="2">
    <location>
        <begin position="4059"/>
        <end position="4069"/>
    </location>
</feature>
<feature type="region of interest" description="Disordered" evidence="2">
    <location>
        <begin position="3974"/>
        <end position="4010"/>
    </location>
</feature>
<dbReference type="PANTHER" id="PTHR41313:SF1">
    <property type="entry name" value="DNA METHYLASE ADENINE-SPECIFIC DOMAIN-CONTAINING PROTEIN"/>
    <property type="match status" value="1"/>
</dbReference>
<sequence>MGDRFATPEDVRRHWRLEEGDPFRITETKDEAATRRSTVRSREERASELELVGEALVIARMHYPDSGRYRWGVFHAGTAQPVLMLDYEDAKPSDDGARARTLAEALDRWRDEAGEPFDWTSEGLVDRLRSPYGRGMLDQVLGRDPEARWAGSPSADAKTWETDDGLEYTYDRDGSTVSVYGPDGRMIARGAEYFDVRTKKSAYIGEMRDGRRIAGRRFGDFIEHVVWQQRVAQLEPAARDKLWIYYLDHRPIVHGTDRYDDDVKALLRSSGFTWSGYAKAYVTAGTTRPVARAQSVDRLARALYEQGRMVEIRADEDRLRGVFAPAAPAQASPAAAPTAETRPELAPQDLTDEQLAAELDRLNGKLRNAGFGSPGHSRLAEQIASLQEEHDRREIARLQDRPDPAGMTDEEIAAERETLAAGLDHRSVFWEGQRELETARRERDELLRVEQGRRVAVELENRTPVSQMTDGDLQAESAQLVRDSYRRPPEAAAVFDDRVAAVGKEIADRRLQAWGEQPPVEELDDTELTEALTALRGQRLSPSEFAGSYPAMERVEKAFRARRKALEDELRKRDEKALTALLETDGRIRLESYGYPGSTRQVVIDNRSYGEVLKLSSHWRARIWRGTDIVHDEVWQTDALRWLIEEYEKDPKTYDTRTWGPVVSLELPPAFVDQLTTRFGDPPPSGEVERYLLERLANSSRTQSRSNLVKRVMVHALDLPERTLPVLEQMGRYLADRLDEELDSNDRRTKDRAKRARPNVLRGLDAIREWMKTRGLEPLAAGNASAGTAREETEDEQRVREDSPPALGDVPAAGAGADGGPGAVLPGSGGAGAAADRGADPGDHGRSDAGDGPSAAGGQTAGGPADGPGTGLAGTRVPGAGGGQPGRGTAPLARFRPTSQDDLAPAGAHAKAAANLEAVRVLKRVQEEGRAATAVEQQALARWSGWGSVPEIFAARPREDDPAFGPGGEREGGYAAAVARWESFADVRAPLRVLLSDAEWRAAAASTLSAHYTPPEITSALWQALADLGFDGGEVLEPGSGAGVSFGTAPETARLTGVEIDPTSAAISRLLAPDVTVLNESFADTVVPDGSFDAVIGNVPFARVALYDPKHNKGRHRIHNHFLIKSVALTRPGGVVALIASRHTLDAENDAARAELFEMADLLGAVRLPSRAFARSAGTDVVADVLILRRRMDGEEPLDRSWLTSQMRTVGKHQLPVNDYFAAHPEHVLGTLTSRMGAYGPEVSVDGDPDVAAALRTALRQITDRAARVQRRYQPHPDGPHRPKLRLRPAAELQDFAGRLSMDADGKLWQASGDGEQVAITLPPEQHAQLAALVELKHLVRELNELDRSGSDRALADAHRRRTKEAYERYVAAYGPLSRPRQQQHVTVQTDDGASVQGLTAWGYFLNDPQAYEVLALEMWEADTETVQVSEILDHAPAVRRSILGQHTDDPQQALDAVIAERGFVDLSHIAWMLQVDEDEALRRLGRSVFTDPLTGELVYSADYLSGDVRTKLEIARQAAKRDPAFKVNVAELERVQPREMLPGQFAIRLGAAWIPDELVQQFFREYLGDPHLTIQHSGNGNWHIRKGRGLSEENQIKHSAGGLAPLALLSRVLNGGPMTGRPPNDEEAARAVQVKADEWRDAFEAWVLDDSARAARAAEVYNRVMNNRTVRDFTGSRPSLAGLNPDFHPHEHQLAAAARMAHERCLVLAHEVGAGKTATMAIGMMAMRNTGQIDKPLVAVPNYLVEQWEKEVRRLFPAARILTLTSADLADGKRDRVLQYVRANSFDMVIMSHSLFDSLPLSPEFYEFYNSEELRRLEAQIHHERRRTGKSISLKKLEERRQQYEEELKAKAGVARIRGQVYLDDLGFDFFAIDEAHEYKNLAVRSKIPGARISGSARAQHLHAALEWARQNKPKGPIGCLATGTPLSNAIGELHSLIRLADPELLSALGIEEFDAFATMYGRMVERTEMTVDGKSFRSVERFASFHNVNSLLRQLWLPVVDYKDADDLGLPRPRIKGGEPELMLVPATDDQIRRMEDLGERYKAVHSGGVDKTEDNPLAINNDARVIALDPRLIDPEAEPGNKLRLLADRVAAKYHETKNNRYTYSTEDLRPHPVPGALQMVFLNHGTPSGNNRGGFNAYQEFKDLLVERGVPAEKIDFIHDAERADQRQKLALRANHGGCNVLIGSTQRMGKGLNAQNRLVALYHVDPDFRPADMKQKDGRALRQGNQHEEVEIVWVATERTFDSRMYGILATKASGFDQVYKARLADGSDEIQEVDDALVPFDEAMAIISGNPYLIAQEELRKRLRTLTLDQKNRATQRAIIFQKVQQIDKDIDGLARDIAQRGAVLPSLQPVLGKDFQITLKGVTYTKHKDAAAPLVQALADVAQALPEGRATTPNLTLGQLGGLDLVAAAYRDDQDVPHVRVSLNGLPGSLQRFTVAELGDLRGETLLRRLTKVISEAPDRQIEDEGNLAAKRATRHKLLAHSEQLRGQVPGLARVRERLRLVDALVSAQIEVNNAGEPEKGEPPAVTEQRKQAIARRDELQRQLDRFDATAPKEESSPETGEAPLNLDGDPKPLSSQQESEAAPPRAHAAGHGDPDGAVTDHLTALESPESPDAPAKEPDSSAAAHPATAAAPPAGHPGLTEEADETAGAAEPDTDRQTAPAPEPAGPQGTLQELADGFGGRVLFGHIGGPPPKPESFGGTGRQPTKQPDAQVGTPAKTAAVPEPPSAPEPADATAKEPVEQASAADGDEYGTADLYEEFGLPQPERVPATAPQDEPEPEPGADAAADVPDGQMTVEDMQPEAAPAGAAGQDAAATQEATKDDGRERLTSANGRLTFTLLRVRDDANPEVIQGWQRTRAELAAAVEAHNKQMGQSPQERAEQLGRWRRSYKGGNRLEPFRPLPSLRLTRRPDAPGFTPKEYGIGSWVTWRDEESGQQVTGQVMSPGPASNTWYVSTDRTGHTGEYHVLVRSGKKATGYTYSIHGETGSTQDVRPADGPGEQLPLEDLPKADSIPARPVTSYADYVPKGGLAAVREPLPVTVGEMGPRFDPVEVAFDVTVDGIPFVVEVNQDDETLASLFVPRIEADGKVILRLDPVESRGAAIDACVRTARQAREFADKRLYGHYRLYDLDLSEDGVCEKCSRNYGENDVQQLYRLNGSDPLCLDHLAREYGVKHSEAAEVAAAKRIMAVRVPPKAQPDPEPAIEQPAAGQKSTEQEAVAASASAEPTEPHDITRDAIRPGDLITVTVNGRDVEWDTSWGPAPETLTITGTVFPGYRDYQHSATLLDAVIHDQDGNEMTAGNDVLVRRLPAQARVTPKEHRDDLRPEPRSVAQIRLGDLIAEGGARGETVTELRFASNAQGGVVITFFTRDVASGTPNSFTLALADELLVVPRERRLPQDVAEVFGRHSGHRQAAAEARRTYELHAAVTEVALRVWPDSTGPQEELRALDSAIGAINVSGKGVDAYLANAAAMEAAETAAAALFNAVDDDLLNRYLGLPLHRLRQHLDVQAHRLRADAAHLAQHADAAASADTALAASGRPGGQEQPAPEDQPTGRIQEGENVAPNTTGPADPQTEQLGLFGDLDPGAESSQEGPGRRPLPDGMRWAHQNDVRPGDVVRFDRDGVLQDAVLIRGTAPPHYLEYDTIDRGGLLGRWDSQDEYVVVVDRGPDRTAFNRYIRRFGDYMRNDLAEALARWEQRRNATGQQPGAGQPAPDAPEAVTDDAARDQLAVTEVTGAAGIQYRLYGSMEAGNVRFYIVRQSRGVTGTVDFSGTRDECLAYIESEAAVRSAAEAVDEDSEQQAAALAWLRDRQAGAPQQPEQNARTSGAAEEPTVPELDVVLLDVDVPPLDPAEPYATDAEAQADIDRLGEAFALWAALPAVQRYYEVDRQQRPDGDGDPTNPIVQLAEAYQDAERALREGPAGSPDDLVRQVHTVAVWSDALETAVSDDLRGPLRQVREAAQLLAARSRATVESFKADTQTTASTEAGAPTGDEPAAPKDGLQDVQEPAAAAVDTPLTEQPDGPDEQLPQADGDQQAPEPDPAPAPAGVDSTSDETAQDASEEPMTTPPIPETTGVPDEPVVIEEPPEPQRYVETVPLAWDPTYSVRLSGLDDRPADSGEVLQGDLVIATLHPGPEGGWFARLAAEGLPADVTYLADSPQDAAASAAVMYSVFTGTPAGPSPGAAPGDGSQQRVDALRAALRDTAVQHREAVAAAAARADAEARREASEPRSHEVPGSGSTEVPDSGGAEVPDSQSAEPAQEAPAAPAGAAGAPDGAGAPADTVASGSDGPAPDTAVNGFRQGLEDTFQALQPETDTQSPGELPLWTGTGTSPSATGPLLDVRAEFQKVLKAFAEHVPPESGTAQDLLASLDADLAALQRLLADAITPSSPAAPPSPIQADTAAAKPGTETAASVSQQADAVNAALRGADAQADALQDLPEWEKIQTVRGAFTHLFRVIKQRAGEHVDRLLEDHRVGDFFRKLSLRTCEKIAQWAQAGAERLRRDGDRPGPQDGSHALPSAEALLRLEKATLSYSSPRGGRGGLPPAAAEVTLPQMRRLGEAPTRPGFSLAAARRRSTTTARRGAKKPSSSAEQAGHLRRSGLEQQQGRKPTQR</sequence>
<dbReference type="Pfam" id="PF00176">
    <property type="entry name" value="SNF2-rel_dom"/>
    <property type="match status" value="1"/>
</dbReference>
<feature type="compositionally biased region" description="Low complexity" evidence="2">
    <location>
        <begin position="3711"/>
        <end position="3724"/>
    </location>
</feature>
<proteinExistence type="predicted"/>
<dbReference type="SMART" id="SM00487">
    <property type="entry name" value="DEXDc"/>
    <property type="match status" value="1"/>
</dbReference>
<feature type="compositionally biased region" description="Low complexity" evidence="2">
    <location>
        <begin position="2789"/>
        <end position="2800"/>
    </location>
</feature>
<feature type="compositionally biased region" description="Basic and acidic residues" evidence="2">
    <location>
        <begin position="2554"/>
        <end position="2563"/>
    </location>
</feature>
<feature type="region of interest" description="Disordered" evidence="2">
    <location>
        <begin position="2554"/>
        <end position="2837"/>
    </location>
</feature>
<dbReference type="InterPro" id="IPR038718">
    <property type="entry name" value="SNF2-like_sf"/>
</dbReference>
<dbReference type="InterPro" id="IPR029063">
    <property type="entry name" value="SAM-dependent_MTases_sf"/>
</dbReference>
<dbReference type="InterPro" id="IPR014001">
    <property type="entry name" value="Helicase_ATP-bd"/>
</dbReference>
<feature type="region of interest" description="Disordered" evidence="2">
    <location>
        <begin position="3707"/>
        <end position="3728"/>
    </location>
</feature>
<feature type="compositionally biased region" description="Low complexity" evidence="2">
    <location>
        <begin position="3223"/>
        <end position="3233"/>
    </location>
</feature>
<feature type="region of interest" description="Disordered" evidence="2">
    <location>
        <begin position="3201"/>
        <end position="3246"/>
    </location>
</feature>
<dbReference type="Proteomes" id="UP001501072">
    <property type="component" value="Unassembled WGS sequence"/>
</dbReference>
<feature type="compositionally biased region" description="Gly residues" evidence="2">
    <location>
        <begin position="816"/>
        <end position="832"/>
    </location>
</feature>
<dbReference type="Gene3D" id="3.40.50.10810">
    <property type="entry name" value="Tandem AAA-ATPase domain"/>
    <property type="match status" value="1"/>
</dbReference>
<dbReference type="InterPro" id="IPR052933">
    <property type="entry name" value="DNA_Protect_Modify"/>
</dbReference>
<feature type="compositionally biased region" description="Low complexity" evidence="2">
    <location>
        <begin position="2630"/>
        <end position="2659"/>
    </location>
</feature>
<dbReference type="SUPFAM" id="SSF53335">
    <property type="entry name" value="S-adenosyl-L-methionine-dependent methyltransferases"/>
    <property type="match status" value="1"/>
</dbReference>
<feature type="compositionally biased region" description="Low complexity" evidence="2">
    <location>
        <begin position="2808"/>
        <end position="2825"/>
    </location>
</feature>
<dbReference type="Gene3D" id="3.40.50.300">
    <property type="entry name" value="P-loop containing nucleotide triphosphate hydrolases"/>
    <property type="match status" value="1"/>
</dbReference>
<feature type="compositionally biased region" description="Low complexity" evidence="2">
    <location>
        <begin position="804"/>
        <end position="815"/>
    </location>
</feature>
<dbReference type="Gene3D" id="3.40.50.150">
    <property type="entry name" value="Vaccinia Virus protein VP39"/>
    <property type="match status" value="1"/>
</dbReference>
<name>A0ABN1T1B8_9ACTN</name>
<accession>A0ABN1T1B8</accession>
<feature type="compositionally biased region" description="Low complexity" evidence="2">
    <location>
        <begin position="2589"/>
        <end position="2605"/>
    </location>
</feature>
<feature type="region of interest" description="Disordered" evidence="2">
    <location>
        <begin position="4565"/>
        <end position="4621"/>
    </location>
</feature>
<dbReference type="InterPro" id="IPR000330">
    <property type="entry name" value="SNF2_N"/>
</dbReference>
<feature type="compositionally biased region" description="Gly residues" evidence="2">
    <location>
        <begin position="2685"/>
        <end position="2696"/>
    </location>
</feature>
<feature type="compositionally biased region" description="Basic and acidic residues" evidence="2">
    <location>
        <begin position="4226"/>
        <end position="4241"/>
    </location>
</feature>
<dbReference type="PROSITE" id="PS51192">
    <property type="entry name" value="HELICASE_ATP_BIND_1"/>
    <property type="match status" value="1"/>
</dbReference>
<feature type="region of interest" description="Disordered" evidence="2">
    <location>
        <begin position="4218"/>
        <end position="4306"/>
    </location>
</feature>
<feature type="coiled-coil region" evidence="1">
    <location>
        <begin position="1828"/>
        <end position="1855"/>
    </location>
</feature>
<feature type="domain" description="Helicase ATP-binding" evidence="3">
    <location>
        <begin position="1698"/>
        <end position="1945"/>
    </location>
</feature>
<feature type="compositionally biased region" description="Basic and acidic residues" evidence="2">
    <location>
        <begin position="3235"/>
        <end position="3246"/>
    </location>
</feature>
<feature type="compositionally biased region" description="Low complexity" evidence="2">
    <location>
        <begin position="4261"/>
        <end position="4289"/>
    </location>
</feature>
<feature type="compositionally biased region" description="Polar residues" evidence="2">
    <location>
        <begin position="4610"/>
        <end position="4621"/>
    </location>
</feature>
<feature type="region of interest" description="Disordered" evidence="2">
    <location>
        <begin position="4022"/>
        <end position="4090"/>
    </location>
</feature>
<dbReference type="PANTHER" id="PTHR41313">
    <property type="entry name" value="ADENINE-SPECIFIC METHYLTRANSFERASE"/>
    <property type="match status" value="1"/>
</dbReference>
<feature type="region of interest" description="Disordered" evidence="2">
    <location>
        <begin position="4394"/>
        <end position="4424"/>
    </location>
</feature>
<feature type="compositionally biased region" description="Gly residues" evidence="2">
    <location>
        <begin position="859"/>
        <end position="872"/>
    </location>
</feature>
<reference evidence="4 5" key="1">
    <citation type="journal article" date="2019" name="Int. J. Syst. Evol. Microbiol.">
        <title>The Global Catalogue of Microorganisms (GCM) 10K type strain sequencing project: providing services to taxonomists for standard genome sequencing and annotation.</title>
        <authorList>
            <consortium name="The Broad Institute Genomics Platform"/>
            <consortium name="The Broad Institute Genome Sequencing Center for Infectious Disease"/>
            <person name="Wu L."/>
            <person name="Ma J."/>
        </authorList>
    </citation>
    <scope>NUCLEOTIDE SEQUENCE [LARGE SCALE GENOMIC DNA]</scope>
    <source>
        <strain evidence="4 5">JCM 11269</strain>
    </source>
</reference>
<dbReference type="EMBL" id="BAAAHU010000032">
    <property type="protein sequence ID" value="GAA1011561.1"/>
    <property type="molecule type" value="Genomic_DNA"/>
</dbReference>
<feature type="compositionally biased region" description="Acidic residues" evidence="2">
    <location>
        <begin position="2754"/>
        <end position="2765"/>
    </location>
</feature>
<feature type="compositionally biased region" description="Low complexity" evidence="2">
    <location>
        <begin position="4334"/>
        <end position="4345"/>
    </location>
</feature>
<keyword evidence="1" id="KW-0175">Coiled coil</keyword>
<evidence type="ECO:0000313" key="4">
    <source>
        <dbReference type="EMBL" id="GAA1011561.1"/>
    </source>
</evidence>
<feature type="region of interest" description="Disordered" evidence="2">
    <location>
        <begin position="778"/>
        <end position="909"/>
    </location>
</feature>
<dbReference type="RefSeq" id="WP_346073337.1">
    <property type="nucleotide sequence ID" value="NZ_BAAAHU010000032.1"/>
</dbReference>
<feature type="compositionally biased region" description="Basic and acidic residues" evidence="2">
    <location>
        <begin position="837"/>
        <end position="849"/>
    </location>
</feature>
<feature type="region of interest" description="Disordered" evidence="2">
    <location>
        <begin position="3532"/>
        <end position="3613"/>
    </location>
</feature>
<feature type="compositionally biased region" description="Low complexity" evidence="2">
    <location>
        <begin position="3532"/>
        <end position="3545"/>
    </location>
</feature>
<evidence type="ECO:0000313" key="5">
    <source>
        <dbReference type="Proteomes" id="UP001501072"/>
    </source>
</evidence>
<gene>
    <name evidence="4" type="ORF">GCM10009564_32810</name>
</gene>
<feature type="region of interest" description="Disordered" evidence="2">
    <location>
        <begin position="4321"/>
        <end position="4345"/>
    </location>
</feature>
<feature type="compositionally biased region" description="Polar residues" evidence="2">
    <location>
        <begin position="3571"/>
        <end position="3584"/>
    </location>
</feature>
<keyword evidence="5" id="KW-1185">Reference proteome</keyword>
<organism evidence="4 5">
    <name type="scientific">Streptomyces thermogriseus</name>
    <dbReference type="NCBI Taxonomy" id="75292"/>
    <lineage>
        <taxon>Bacteria</taxon>
        <taxon>Bacillati</taxon>
        <taxon>Actinomycetota</taxon>
        <taxon>Actinomycetes</taxon>
        <taxon>Kitasatosporales</taxon>
        <taxon>Streptomycetaceae</taxon>
        <taxon>Streptomyces</taxon>
    </lineage>
</organism>
<evidence type="ECO:0000256" key="1">
    <source>
        <dbReference type="SAM" id="Coils"/>
    </source>
</evidence>
<evidence type="ECO:0000259" key="3">
    <source>
        <dbReference type="PROSITE" id="PS51192"/>
    </source>
</evidence>
<dbReference type="InterPro" id="IPR027417">
    <property type="entry name" value="P-loop_NTPase"/>
</dbReference>
<evidence type="ECO:0000256" key="2">
    <source>
        <dbReference type="SAM" id="MobiDB-lite"/>
    </source>
</evidence>